<dbReference type="NCBIfam" id="TIGR00318">
    <property type="entry name" value="cyaB"/>
    <property type="match status" value="1"/>
</dbReference>
<name>A0A165ZEU2_9EURY</name>
<dbReference type="PANTHER" id="PTHR21028:SF2">
    <property type="entry name" value="CYTH DOMAIN-CONTAINING PROTEIN"/>
    <property type="match status" value="1"/>
</dbReference>
<feature type="domain" description="CYTH" evidence="1">
    <location>
        <begin position="1"/>
        <end position="178"/>
    </location>
</feature>
<dbReference type="AlphaFoldDB" id="A0A165ZEU2"/>
<dbReference type="Proteomes" id="UP000077066">
    <property type="component" value="Unassembled WGS sequence"/>
</dbReference>
<sequence>MIEVEVKMKVNNFNSSKKELKKLNPQQEPTEYQEDIYFERDDIGFAKNDKALRIRKTTKKDESAVFVTYKGPKLDKLSKTREEIELGVEDSDKLKTIFERLGFYENGKVSKEREIYKVEKYVVSFDNIENLGTFIEIETTLEDNSDFKPEVDNILNLFKKLGVEGSPITTSYLELLEEKNKIQ</sequence>
<dbReference type="CDD" id="cd07890">
    <property type="entry name" value="CYTH-like_AC_IV-like"/>
    <property type="match status" value="1"/>
</dbReference>
<accession>A0A165ZEU2</accession>
<comment type="caution">
    <text evidence="2">The sequence shown here is derived from an EMBL/GenBank/DDBJ whole genome shotgun (WGS) entry which is preliminary data.</text>
</comment>
<dbReference type="PATRIC" id="fig|55758.3.peg.1915"/>
<dbReference type="SUPFAM" id="SSF55154">
    <property type="entry name" value="CYTH-like phosphatases"/>
    <property type="match status" value="1"/>
</dbReference>
<dbReference type="SMART" id="SM01118">
    <property type="entry name" value="CYTH"/>
    <property type="match status" value="1"/>
</dbReference>
<dbReference type="PANTHER" id="PTHR21028">
    <property type="entry name" value="SI:CH211-156B7.4"/>
    <property type="match status" value="1"/>
</dbReference>
<dbReference type="STRING" id="55758.MBFIL_17030"/>
<keyword evidence="3" id="KW-1185">Reference proteome</keyword>
<reference evidence="2 3" key="1">
    <citation type="submission" date="2016-04" db="EMBL/GenBank/DDBJ databases">
        <title>Genome sequence of Methanobrevibacter filiformis DSM 11501.</title>
        <authorList>
            <person name="Poehlein A."/>
            <person name="Seedorf H."/>
            <person name="Daniel R."/>
        </authorList>
    </citation>
    <scope>NUCLEOTIDE SEQUENCE [LARGE SCALE GENOMIC DNA]</scope>
    <source>
        <strain evidence="2 3">DSM 11501</strain>
    </source>
</reference>
<dbReference type="EC" id="4.6.1.1" evidence="2"/>
<evidence type="ECO:0000259" key="1">
    <source>
        <dbReference type="PROSITE" id="PS51707"/>
    </source>
</evidence>
<keyword evidence="2" id="KW-0456">Lyase</keyword>
<dbReference type="EMBL" id="LWMT01000269">
    <property type="protein sequence ID" value="KZX10619.1"/>
    <property type="molecule type" value="Genomic_DNA"/>
</dbReference>
<dbReference type="InterPro" id="IPR008173">
    <property type="entry name" value="Adenylyl_cyclase_CyaB"/>
</dbReference>
<dbReference type="RefSeq" id="WP_066973631.1">
    <property type="nucleotide sequence ID" value="NZ_LWMT01000269.1"/>
</dbReference>
<evidence type="ECO:0000313" key="2">
    <source>
        <dbReference type="EMBL" id="KZX10619.1"/>
    </source>
</evidence>
<dbReference type="OrthoDB" id="46040at2157"/>
<dbReference type="Pfam" id="PF01928">
    <property type="entry name" value="CYTH"/>
    <property type="match status" value="1"/>
</dbReference>
<protein>
    <submittedName>
        <fullName evidence="2">Adenylate cyclase CyaB</fullName>
        <ecNumber evidence="2">4.6.1.1</ecNumber>
    </submittedName>
</protein>
<dbReference type="InterPro" id="IPR023577">
    <property type="entry name" value="CYTH_domain"/>
</dbReference>
<dbReference type="PROSITE" id="PS51707">
    <property type="entry name" value="CYTH"/>
    <property type="match status" value="1"/>
</dbReference>
<organism evidence="2 3">
    <name type="scientific">Methanobrevibacter filiformis</name>
    <dbReference type="NCBI Taxonomy" id="55758"/>
    <lineage>
        <taxon>Archaea</taxon>
        <taxon>Methanobacteriati</taxon>
        <taxon>Methanobacteriota</taxon>
        <taxon>Methanomada group</taxon>
        <taxon>Methanobacteria</taxon>
        <taxon>Methanobacteriales</taxon>
        <taxon>Methanobacteriaceae</taxon>
        <taxon>Methanobrevibacter</taxon>
    </lineage>
</organism>
<proteinExistence type="predicted"/>
<dbReference type="InterPro" id="IPR033469">
    <property type="entry name" value="CYTH-like_dom_sf"/>
</dbReference>
<gene>
    <name evidence="2" type="primary">cyaB</name>
    <name evidence="2" type="ORF">MBFIL_17030</name>
</gene>
<dbReference type="Gene3D" id="2.40.320.10">
    <property type="entry name" value="Hypothetical Protein Pfu-838710-001"/>
    <property type="match status" value="1"/>
</dbReference>
<evidence type="ECO:0000313" key="3">
    <source>
        <dbReference type="Proteomes" id="UP000077066"/>
    </source>
</evidence>
<dbReference type="GO" id="GO:0004016">
    <property type="term" value="F:adenylate cyclase activity"/>
    <property type="evidence" value="ECO:0007669"/>
    <property type="project" value="UniProtKB-EC"/>
</dbReference>